<dbReference type="InterPro" id="IPR020894">
    <property type="entry name" value="Cadherin_CS"/>
</dbReference>
<dbReference type="SUPFAM" id="SSF49313">
    <property type="entry name" value="Cadherin-like"/>
    <property type="match status" value="14"/>
</dbReference>
<feature type="domain" description="Cadherin" evidence="17">
    <location>
        <begin position="1056"/>
        <end position="1166"/>
    </location>
</feature>
<keyword evidence="12" id="KW-0325">Glycoprotein</keyword>
<evidence type="ECO:0000256" key="15">
    <source>
        <dbReference type="SAM" id="MobiDB-lite"/>
    </source>
</evidence>
<feature type="compositionally biased region" description="Polar residues" evidence="15">
    <location>
        <begin position="1855"/>
        <end position="1865"/>
    </location>
</feature>
<keyword evidence="11" id="KW-1015">Disulfide bond</keyword>
<feature type="domain" description="Cadherin" evidence="17">
    <location>
        <begin position="1387"/>
        <end position="1509"/>
    </location>
</feature>
<feature type="region of interest" description="Disordered" evidence="15">
    <location>
        <begin position="1817"/>
        <end position="1893"/>
    </location>
</feature>
<dbReference type="SMART" id="SM00112">
    <property type="entry name" value="CA"/>
    <property type="match status" value="14"/>
</dbReference>
<feature type="transmembrane region" description="Helical" evidence="16">
    <location>
        <begin position="1732"/>
        <end position="1755"/>
    </location>
</feature>
<dbReference type="GO" id="GO:0005886">
    <property type="term" value="C:plasma membrane"/>
    <property type="evidence" value="ECO:0007669"/>
    <property type="project" value="UniProtKB-SubCell"/>
</dbReference>
<organism evidence="18">
    <name type="scientific">Cacopsylla melanoneura</name>
    <dbReference type="NCBI Taxonomy" id="428564"/>
    <lineage>
        <taxon>Eukaryota</taxon>
        <taxon>Metazoa</taxon>
        <taxon>Ecdysozoa</taxon>
        <taxon>Arthropoda</taxon>
        <taxon>Hexapoda</taxon>
        <taxon>Insecta</taxon>
        <taxon>Pterygota</taxon>
        <taxon>Neoptera</taxon>
        <taxon>Paraneoptera</taxon>
        <taxon>Hemiptera</taxon>
        <taxon>Sternorrhyncha</taxon>
        <taxon>Psylloidea</taxon>
        <taxon>Psyllidae</taxon>
        <taxon>Psyllinae</taxon>
        <taxon>Cacopsylla</taxon>
    </lineage>
</organism>
<evidence type="ECO:0000256" key="7">
    <source>
        <dbReference type="ARBA" id="ARBA00022837"/>
    </source>
</evidence>
<evidence type="ECO:0000256" key="11">
    <source>
        <dbReference type="ARBA" id="ARBA00023157"/>
    </source>
</evidence>
<name>A0A8D8UX10_9HEMI</name>
<feature type="domain" description="Cadherin" evidence="17">
    <location>
        <begin position="717"/>
        <end position="829"/>
    </location>
</feature>
<dbReference type="PANTHER" id="PTHR24026:SF137">
    <property type="entry name" value="CADHERIN-RELATED TUMOR SUPPRESSOR"/>
    <property type="match status" value="1"/>
</dbReference>
<dbReference type="FunFam" id="2.60.40.60:FF:000382">
    <property type="entry name" value="Cadherin 23"/>
    <property type="match status" value="1"/>
</dbReference>
<dbReference type="GO" id="GO:0001736">
    <property type="term" value="P:establishment of planar polarity"/>
    <property type="evidence" value="ECO:0007669"/>
    <property type="project" value="UniProtKB-ARBA"/>
</dbReference>
<dbReference type="EMBL" id="HBUF01348093">
    <property type="protein sequence ID" value="CAG6711339.1"/>
    <property type="molecule type" value="Transcribed_RNA"/>
</dbReference>
<evidence type="ECO:0000256" key="12">
    <source>
        <dbReference type="ARBA" id="ARBA00023180"/>
    </source>
</evidence>
<dbReference type="PANTHER" id="PTHR24026">
    <property type="entry name" value="FAT ATYPICAL CADHERIN-RELATED"/>
    <property type="match status" value="1"/>
</dbReference>
<evidence type="ECO:0000256" key="14">
    <source>
        <dbReference type="PROSITE-ProRule" id="PRU00043"/>
    </source>
</evidence>
<dbReference type="FunFam" id="2.60.40.60:FF:000118">
    <property type="entry name" value="protocadherin Fat 4"/>
    <property type="match status" value="3"/>
</dbReference>
<dbReference type="Pfam" id="PF00028">
    <property type="entry name" value="Cadherin"/>
    <property type="match status" value="11"/>
</dbReference>
<keyword evidence="8" id="KW-0130">Cell adhesion</keyword>
<dbReference type="FunFam" id="2.60.40.60:FF:000306">
    <property type="entry name" value="Cadherin 23"/>
    <property type="match status" value="1"/>
</dbReference>
<dbReference type="InterPro" id="IPR002126">
    <property type="entry name" value="Cadherin-like_dom"/>
</dbReference>
<dbReference type="PROSITE" id="PS50268">
    <property type="entry name" value="CADHERIN_2"/>
    <property type="match status" value="14"/>
</dbReference>
<dbReference type="GO" id="GO:0048513">
    <property type="term" value="P:animal organ development"/>
    <property type="evidence" value="ECO:0007669"/>
    <property type="project" value="UniProtKB-ARBA"/>
</dbReference>
<dbReference type="EMBL" id="HBUF01060236">
    <property type="protein sequence ID" value="CAG6625542.1"/>
    <property type="molecule type" value="Transcribed_RNA"/>
</dbReference>
<protein>
    <submittedName>
        <fullName evidence="18">Cadherin-23</fullName>
    </submittedName>
</protein>
<keyword evidence="3" id="KW-0245">EGF-like domain</keyword>
<dbReference type="FunFam" id="2.60.40.60:FF:000124">
    <property type="entry name" value="Cadherin-related family member 1"/>
    <property type="match status" value="1"/>
</dbReference>
<feature type="domain" description="Cadherin" evidence="17">
    <location>
        <begin position="1279"/>
        <end position="1386"/>
    </location>
</feature>
<dbReference type="EMBL" id="HBUF01348094">
    <property type="protein sequence ID" value="CAG6711341.1"/>
    <property type="molecule type" value="Transcribed_RNA"/>
</dbReference>
<dbReference type="GO" id="GO:0048731">
    <property type="term" value="P:system development"/>
    <property type="evidence" value="ECO:0007669"/>
    <property type="project" value="UniProtKB-ARBA"/>
</dbReference>
<evidence type="ECO:0000256" key="5">
    <source>
        <dbReference type="ARBA" id="ARBA00022729"/>
    </source>
</evidence>
<feature type="domain" description="Cadherin" evidence="17">
    <location>
        <begin position="487"/>
        <end position="596"/>
    </location>
</feature>
<feature type="domain" description="Cadherin" evidence="17">
    <location>
        <begin position="150"/>
        <end position="259"/>
    </location>
</feature>
<keyword evidence="4 16" id="KW-0812">Transmembrane</keyword>
<keyword evidence="10 16" id="KW-0472">Membrane</keyword>
<feature type="domain" description="Cadherin" evidence="17">
    <location>
        <begin position="1176"/>
        <end position="1276"/>
    </location>
</feature>
<dbReference type="GO" id="GO:0048589">
    <property type="term" value="P:developmental growth"/>
    <property type="evidence" value="ECO:0007669"/>
    <property type="project" value="UniProtKB-ARBA"/>
</dbReference>
<comment type="subcellular location">
    <subcellularLocation>
        <location evidence="1">Cell membrane</location>
        <topology evidence="1">Single-pass type I membrane protein</topology>
    </subcellularLocation>
</comment>
<evidence type="ECO:0000256" key="10">
    <source>
        <dbReference type="ARBA" id="ARBA00023136"/>
    </source>
</evidence>
<reference evidence="18" key="1">
    <citation type="submission" date="2021-05" db="EMBL/GenBank/DDBJ databases">
        <authorList>
            <person name="Alioto T."/>
            <person name="Alioto T."/>
            <person name="Gomez Garrido J."/>
        </authorList>
    </citation>
    <scope>NUCLEOTIDE SEQUENCE</scope>
</reference>
<evidence type="ECO:0000313" key="18">
    <source>
        <dbReference type="EMBL" id="CAG6711341.1"/>
    </source>
</evidence>
<dbReference type="GO" id="GO:0005509">
    <property type="term" value="F:calcium ion binding"/>
    <property type="evidence" value="ECO:0007669"/>
    <property type="project" value="UniProtKB-UniRule"/>
</dbReference>
<evidence type="ECO:0000256" key="16">
    <source>
        <dbReference type="SAM" id="Phobius"/>
    </source>
</evidence>
<sequence>MNVGVNRVREKQVLFVGIYLLLSAILVGSSVSGNRPPRFIIDEQTEIVVRLKEGPDTPVGTFIYRLRGADPDGDVLTFGVQGHGHDVIRIENLNSNEANIYLNKELDREVRDEYSLVLTLTDGHIGEGNFITQSLLILVEDVNDNEPIFKPYQPSINVREDSGPGVLTTVEATDADEGPYGQVVYHLENVEGDEKDLFSISTVNGKGVIKLVGKLDYETKFLHQLKILAVDRSNNDRRNTGTAAILVKVVDVEDQPPEFVAVSSVTRVSEDVPVGTSVLQVKAVDGDRGINNKIIYSISSGSLGIFDIDPNSGNIFTLKELDRESATSNNGAYILEIKVTEESAVRPAPTAKTEVTIIVTDVNDETPTFRSPHYVAEIHENSVVNTPVTFLGAAIPTVFDYDQGKNGTFQMFIDGDQGTFEITPQKIINEASFLIRVKNSSRLDYEAIKVINFTLIAKEIVQKSPKYSSVPVTILIRDVNDNSPEFSKKVYEVSVAENAVKGTTVAKVQAFDEDTGVFGTEGIRYTGLGGSVADMLKLDPVSGILTVNSETELFDREQVDRHFVTAEARDELGFGNRNTVQIIINVLDKNDNAPTFLQNKYEARLLENKMDFEIPLIVEATDMDQNGTDNSAIYFSIIDTSVKTFNFTIDPVKGIIRPMQAIDFEHLARIQSDRTGVSSRSIKLYIKAQDMGTPSLSSKVLVNIYVEDVNDNSPTFEHGSYQCTVSEDLPGGSTVIQVTAVDLDASSPNNLIAYRIQSGAQDKFIIDAGTGIISVSPGANLDPDLTENKTSLYSLEVLAIDGGIGREQRHSQVKVNISIEDVNNKPPVLLDPGQVYVKENTPVGTIIHKIVAVDPDLKPVLRYKIDANNSEGRNEDGTIIKPSEFNYLSAFDLNSVDGKVKIIKILDREKVETIKLGLIVEDLAGIKGKQTATGTLTIIVEDENDNSPVFKKPFYKRSITENSKMGINIANVVAEDKDKNRTIKYSLEAMPKIRELISLDEDTGEIVVANKIDHEQHKWLNLSVRATDSGVPPRSSYAEVFIQVLDENDNNPYFVPGTLNQLSIREDTPLGTKIATIEARDEDSGDYGKITYLLDRISSHGKFQIHPSTGVLNVSDHLDREEQSSYMLIVEAWDNYQYGYMSGESRNAFKQILINIIDVNDEKPKFDKFPESCILITEFHEPMESVYVVKAVDRDDPNTPNGKVKFDIVAGNVQGLFNIINIDYSSARIVTTGSLKMKYGNYTLRIQAQDLGTPPNIVYKDLPVCVTDYNDNAPRFVSPSHNVTIRVPENATVGSAVITVEATDDDIGQNAQVQYRLKQDLIGDFQTFSIDPNSGLITLRQPLNREKQKLFQIRVEAYDQGVPTPLTSDLDLTIYVRGVNDYQPQFLIDEFTINFTEHQKAGSERYDLVNTVDRDDIDILEKPSLPVCYYIISGNENGFFHLEPLSHKITTMREIDREEQDKHVLIVKASEDCINPPRIEGNIQFDSRDDTLLRLVINVLDINDNAPKFVHKVFTGGVTAEADFGTELLQVKAIDKDQGINARVKYFIIGPIRVSLSEGMENIPQPPFLLDEDMGTIFLNFDPQKSMKGYFDFILMANDTGGLSDTAKVMIYLLREDQKVKFVLRQNPPELREKVDLFRSVLGNVTGAIVNVDECKVHETKDGKVDKTRTDLYLHFVDPGDHSVMEVDTVLKMIDLNIEQLDGLFKDFNVLDTQGAEALPILRAGTMDQVTWLWFAGVITFLILLIIVIVGICVTQRKYYQRQIKAATVTAFGSTDSSATRTSAVTARVIPNTNIHSVEGSNPMWLQSYENEWYKETEEDSLSQASERDSLDENVVTCTSAQSHDGHDNSDSTEDNSCNSRSNIIKISKDTLKLPHESAERKSIESDRRFVDTSKTDGRSLYHENIYNHLNKLSNPLMGKKLETTEL</sequence>
<evidence type="ECO:0000256" key="13">
    <source>
        <dbReference type="ARBA" id="ARBA00059331"/>
    </source>
</evidence>
<feature type="domain" description="Cadherin" evidence="17">
    <location>
        <begin position="829"/>
        <end position="950"/>
    </location>
</feature>
<evidence type="ECO:0000259" key="17">
    <source>
        <dbReference type="PROSITE" id="PS50268"/>
    </source>
</evidence>
<comment type="function">
    <text evidence="13">Cadherins are calcium-dependent cell adhesion proteins. They preferentially interact with themselves in a homophilic manner in connecting cells.</text>
</comment>
<dbReference type="PROSITE" id="PS00232">
    <property type="entry name" value="CADHERIN_1"/>
    <property type="match status" value="6"/>
</dbReference>
<evidence type="ECO:0000256" key="2">
    <source>
        <dbReference type="ARBA" id="ARBA00022475"/>
    </source>
</evidence>
<feature type="transmembrane region" description="Helical" evidence="16">
    <location>
        <begin position="12"/>
        <end position="31"/>
    </location>
</feature>
<accession>A0A8D8UX10</accession>
<dbReference type="FunFam" id="2.60.40.60:FF:000098">
    <property type="entry name" value="cadherin-23 isoform X1"/>
    <property type="match status" value="1"/>
</dbReference>
<feature type="domain" description="Cadherin" evidence="17">
    <location>
        <begin position="597"/>
        <end position="716"/>
    </location>
</feature>
<proteinExistence type="predicted"/>
<keyword evidence="6" id="KW-0677">Repeat</keyword>
<feature type="compositionally biased region" description="Basic and acidic residues" evidence="15">
    <location>
        <begin position="1867"/>
        <end position="1893"/>
    </location>
</feature>
<evidence type="ECO:0000256" key="6">
    <source>
        <dbReference type="ARBA" id="ARBA00022737"/>
    </source>
</evidence>
<feature type="domain" description="Cadherin" evidence="17">
    <location>
        <begin position="951"/>
        <end position="1054"/>
    </location>
</feature>
<evidence type="ECO:0000256" key="4">
    <source>
        <dbReference type="ARBA" id="ARBA00022692"/>
    </source>
</evidence>
<dbReference type="FunFam" id="2.60.40.60:FF:000168">
    <property type="entry name" value="Cadherin-related family member 2"/>
    <property type="match status" value="1"/>
</dbReference>
<feature type="domain" description="Cadherin" evidence="17">
    <location>
        <begin position="260"/>
        <end position="369"/>
    </location>
</feature>
<keyword evidence="5" id="KW-0732">Signal</keyword>
<dbReference type="GO" id="GO:0007156">
    <property type="term" value="P:homophilic cell adhesion via plasma membrane adhesion molecules"/>
    <property type="evidence" value="ECO:0007669"/>
    <property type="project" value="InterPro"/>
</dbReference>
<dbReference type="InterPro" id="IPR015919">
    <property type="entry name" value="Cadherin-like_sf"/>
</dbReference>
<dbReference type="PRINTS" id="PR00205">
    <property type="entry name" value="CADHERIN"/>
</dbReference>
<feature type="domain" description="Cadherin" evidence="17">
    <location>
        <begin position="1510"/>
        <end position="1631"/>
    </location>
</feature>
<feature type="domain" description="Cadherin" evidence="17">
    <location>
        <begin position="370"/>
        <end position="486"/>
    </location>
</feature>
<dbReference type="GO" id="GO:0007163">
    <property type="term" value="P:establishment or maintenance of cell polarity"/>
    <property type="evidence" value="ECO:0007669"/>
    <property type="project" value="UniProtKB-ARBA"/>
</dbReference>
<evidence type="ECO:0000256" key="1">
    <source>
        <dbReference type="ARBA" id="ARBA00004251"/>
    </source>
</evidence>
<evidence type="ECO:0000256" key="9">
    <source>
        <dbReference type="ARBA" id="ARBA00022989"/>
    </source>
</evidence>
<keyword evidence="2" id="KW-1003">Cell membrane</keyword>
<dbReference type="FunFam" id="2.60.40.60:FF:000039">
    <property type="entry name" value="FAT atypical cadherin 3"/>
    <property type="match status" value="1"/>
</dbReference>
<dbReference type="GO" id="GO:0030154">
    <property type="term" value="P:cell differentiation"/>
    <property type="evidence" value="ECO:0007669"/>
    <property type="project" value="UniProtKB-ARBA"/>
</dbReference>
<feature type="domain" description="Cadherin" evidence="17">
    <location>
        <begin position="56"/>
        <end position="149"/>
    </location>
</feature>
<evidence type="ECO:0000256" key="8">
    <source>
        <dbReference type="ARBA" id="ARBA00022889"/>
    </source>
</evidence>
<keyword evidence="9 16" id="KW-1133">Transmembrane helix</keyword>
<dbReference type="Gene3D" id="2.60.40.60">
    <property type="entry name" value="Cadherins"/>
    <property type="match status" value="14"/>
</dbReference>
<evidence type="ECO:0000256" key="3">
    <source>
        <dbReference type="ARBA" id="ARBA00022536"/>
    </source>
</evidence>
<dbReference type="EMBL" id="HBUF01348092">
    <property type="protein sequence ID" value="CAG6711337.1"/>
    <property type="molecule type" value="Transcribed_RNA"/>
</dbReference>
<keyword evidence="7 14" id="KW-0106">Calcium</keyword>
<dbReference type="CDD" id="cd11304">
    <property type="entry name" value="Cadherin_repeat"/>
    <property type="match status" value="13"/>
</dbReference>